<organism evidence="1 2">
    <name type="scientific">Candidatus Argoarchaeum ethanivorans</name>
    <dbReference type="NCBI Taxonomy" id="2608793"/>
    <lineage>
        <taxon>Archaea</taxon>
        <taxon>Methanobacteriati</taxon>
        <taxon>Methanobacteriota</taxon>
        <taxon>Stenosarchaea group</taxon>
        <taxon>Methanomicrobia</taxon>
        <taxon>Methanosarcinales</taxon>
        <taxon>Methanosarcinales incertae sedis</taxon>
        <taxon>GOM Arc I cluster</taxon>
        <taxon>Candidatus Argoarchaeum</taxon>
    </lineage>
</organism>
<proteinExistence type="predicted"/>
<comment type="caution">
    <text evidence="1">The sequence shown here is derived from an EMBL/GenBank/DDBJ whole genome shotgun (WGS) entry which is preliminary data.</text>
</comment>
<reference evidence="1" key="1">
    <citation type="submission" date="2020-10" db="EMBL/GenBank/DDBJ databases">
        <authorList>
            <person name="Hahn C.J."/>
            <person name="Laso-Perez R."/>
            <person name="Vulcano F."/>
            <person name="Vaziourakis K.-M."/>
            <person name="Stokke R."/>
            <person name="Steen I.H."/>
            <person name="Teske A."/>
            <person name="Boetius A."/>
            <person name="Liebeke M."/>
            <person name="Amann R."/>
            <person name="Knittel K."/>
        </authorList>
    </citation>
    <scope>NUCLEOTIDE SEQUENCE</scope>
    <source>
        <strain evidence="1">Gfbio:e3339647-f889-4370-9287-4fb5cb688e4c:AG392E03_GoMArc1</strain>
    </source>
</reference>
<dbReference type="AlphaFoldDB" id="A0A811T4M8"/>
<dbReference type="EMBL" id="CAJHIN010000004">
    <property type="protein sequence ID" value="CAD6490242.1"/>
    <property type="molecule type" value="Genomic_DNA"/>
</dbReference>
<accession>A0A811T4M8</accession>
<evidence type="ECO:0000313" key="1">
    <source>
        <dbReference type="EMBL" id="CAD6490242.1"/>
    </source>
</evidence>
<gene>
    <name evidence="1" type="ORF">KFBDDELM_00120</name>
</gene>
<dbReference type="Gene3D" id="3.40.50.1010">
    <property type="entry name" value="5'-nuclease"/>
    <property type="match status" value="1"/>
</dbReference>
<evidence type="ECO:0008006" key="3">
    <source>
        <dbReference type="Google" id="ProtNLM"/>
    </source>
</evidence>
<evidence type="ECO:0000313" key="2">
    <source>
        <dbReference type="Proteomes" id="UP000606624"/>
    </source>
</evidence>
<name>A0A811T4M8_9EURY</name>
<dbReference type="Proteomes" id="UP000606624">
    <property type="component" value="Unassembled WGS sequence"/>
</dbReference>
<protein>
    <recommendedName>
        <fullName evidence="3">ATPase</fullName>
    </recommendedName>
</protein>
<sequence length="52" mass="5441">MSDVSDLVIVPDTSVIADGRITAMIGIGCYHGAILLVHEAVVAEDDENDSRG</sequence>